<evidence type="ECO:0000313" key="1">
    <source>
        <dbReference type="Proteomes" id="UP000038045"/>
    </source>
</evidence>
<name>A0A0N4ZLG5_PARTI</name>
<accession>A0A0N4ZLG5</accession>
<dbReference type="AlphaFoldDB" id="A0A0N4ZLG5"/>
<proteinExistence type="predicted"/>
<dbReference type="Proteomes" id="UP000038045">
    <property type="component" value="Unplaced"/>
</dbReference>
<protein>
    <submittedName>
        <fullName evidence="2">ESX-1 secretion-associated protein</fullName>
    </submittedName>
</protein>
<dbReference type="WBParaSite" id="PTRK_0000914833.1">
    <property type="protein sequence ID" value="PTRK_0000914833.1"/>
    <property type="gene ID" value="PTRK_0000914833"/>
</dbReference>
<reference evidence="2" key="1">
    <citation type="submission" date="2017-02" db="UniProtKB">
        <authorList>
            <consortium name="WormBaseParasite"/>
        </authorList>
    </citation>
    <scope>IDENTIFICATION</scope>
</reference>
<sequence>MQRNEVIAAVAGDLHSAEKAIDDAIVQATALVQSMIGARSALNVSAVAGTVSQAKAMEAIAALSAAREAIVASHNEMAKDHRRMGYGVYAAGPVAKPDEWDDRPMGHLRVA</sequence>
<organism evidence="1 2">
    <name type="scientific">Parastrongyloides trichosuri</name>
    <name type="common">Possum-specific nematode worm</name>
    <dbReference type="NCBI Taxonomy" id="131310"/>
    <lineage>
        <taxon>Eukaryota</taxon>
        <taxon>Metazoa</taxon>
        <taxon>Ecdysozoa</taxon>
        <taxon>Nematoda</taxon>
        <taxon>Chromadorea</taxon>
        <taxon>Rhabditida</taxon>
        <taxon>Tylenchina</taxon>
        <taxon>Panagrolaimomorpha</taxon>
        <taxon>Strongyloidoidea</taxon>
        <taxon>Strongyloididae</taxon>
        <taxon>Parastrongyloides</taxon>
    </lineage>
</organism>
<keyword evidence="1" id="KW-1185">Reference proteome</keyword>
<evidence type="ECO:0000313" key="2">
    <source>
        <dbReference type="WBParaSite" id="PTRK_0000914833.1"/>
    </source>
</evidence>